<accession>A0ABQ5JLN3</accession>
<feature type="transmembrane region" description="Helical" evidence="1">
    <location>
        <begin position="12"/>
        <end position="36"/>
    </location>
</feature>
<protein>
    <submittedName>
        <fullName evidence="2">Uncharacterized protein</fullName>
    </submittedName>
</protein>
<keyword evidence="3" id="KW-1185">Reference proteome</keyword>
<evidence type="ECO:0000256" key="1">
    <source>
        <dbReference type="SAM" id="Phobius"/>
    </source>
</evidence>
<evidence type="ECO:0000313" key="3">
    <source>
        <dbReference type="Proteomes" id="UP001628078"/>
    </source>
</evidence>
<name>A0ABQ5JLN3_9LACO</name>
<comment type="caution">
    <text evidence="2">The sequence shown here is derived from an EMBL/GenBank/DDBJ whole genome shotgun (WGS) entry which is preliminary data.</text>
</comment>
<sequence>MKNRPKPINPAMPTNIATLMIALSVVTGLLVGWLLPFEFDGSFIWGVIVVLAFNGCFVVLYRRYTINKQKAVLAQQAAAKSETTTSEK</sequence>
<dbReference type="RefSeq" id="WP_407882309.1">
    <property type="nucleotide sequence ID" value="NZ_BQXO01000001.1"/>
</dbReference>
<keyword evidence="1" id="KW-1133">Transmembrane helix</keyword>
<evidence type="ECO:0000313" key="2">
    <source>
        <dbReference type="EMBL" id="GKT05045.1"/>
    </source>
</evidence>
<proteinExistence type="predicted"/>
<keyword evidence="1" id="KW-0472">Membrane</keyword>
<dbReference type="EMBL" id="BQXO01000001">
    <property type="protein sequence ID" value="GKT05045.1"/>
    <property type="molecule type" value="Genomic_DNA"/>
</dbReference>
<gene>
    <name evidence="2" type="ORF">JCM31185_03340</name>
</gene>
<reference evidence="2 3" key="1">
    <citation type="submission" date="2022-03" db="EMBL/GenBank/DDBJ databases">
        <title>Draft genome sequence of Furfurilactobacillus curtus JCM 31185.</title>
        <authorList>
            <person name="Suzuki S."/>
            <person name="Endo A."/>
            <person name="Kajikawa A."/>
        </authorList>
    </citation>
    <scope>NUCLEOTIDE SEQUENCE [LARGE SCALE GENOMIC DNA]</scope>
    <source>
        <strain evidence="2 3">JCM 31185</strain>
    </source>
</reference>
<feature type="transmembrane region" description="Helical" evidence="1">
    <location>
        <begin position="42"/>
        <end position="61"/>
    </location>
</feature>
<dbReference type="Proteomes" id="UP001628078">
    <property type="component" value="Unassembled WGS sequence"/>
</dbReference>
<keyword evidence="1" id="KW-0812">Transmembrane</keyword>
<organism evidence="2 3">
    <name type="scientific">Furfurilactobacillus curtus</name>
    <dbReference type="NCBI Taxonomy" id="1746200"/>
    <lineage>
        <taxon>Bacteria</taxon>
        <taxon>Bacillati</taxon>
        <taxon>Bacillota</taxon>
        <taxon>Bacilli</taxon>
        <taxon>Lactobacillales</taxon>
        <taxon>Lactobacillaceae</taxon>
        <taxon>Furfurilactobacillus</taxon>
    </lineage>
</organism>